<sequence>MYGAETKEAETRMSVVETKMLGWTAGVTRMDCIRNEAIRQNFGVVSTRCTKLAYDGTATFCVEKKTPSAR</sequence>
<keyword evidence="2" id="KW-1185">Reference proteome</keyword>
<gene>
    <name evidence="1" type="ORF">HPBE_LOCUS11021</name>
</gene>
<reference evidence="3" key="2">
    <citation type="submission" date="2019-09" db="UniProtKB">
        <authorList>
            <consortium name="WormBaseParasite"/>
        </authorList>
    </citation>
    <scope>IDENTIFICATION</scope>
</reference>
<name>A0A183FSR3_HELPZ</name>
<organism evidence="2 3">
    <name type="scientific">Heligmosomoides polygyrus</name>
    <name type="common">Parasitic roundworm</name>
    <dbReference type="NCBI Taxonomy" id="6339"/>
    <lineage>
        <taxon>Eukaryota</taxon>
        <taxon>Metazoa</taxon>
        <taxon>Ecdysozoa</taxon>
        <taxon>Nematoda</taxon>
        <taxon>Chromadorea</taxon>
        <taxon>Rhabditida</taxon>
        <taxon>Rhabditina</taxon>
        <taxon>Rhabditomorpha</taxon>
        <taxon>Strongyloidea</taxon>
        <taxon>Heligmosomidae</taxon>
        <taxon>Heligmosomoides</taxon>
    </lineage>
</organism>
<dbReference type="WBParaSite" id="HPBE_0001102001-mRNA-1">
    <property type="protein sequence ID" value="HPBE_0001102001-mRNA-1"/>
    <property type="gene ID" value="HPBE_0001102001"/>
</dbReference>
<protein>
    <submittedName>
        <fullName evidence="3">Leishmanolysin-like peptidase</fullName>
    </submittedName>
</protein>
<dbReference type="OrthoDB" id="5832087at2759"/>
<dbReference type="Proteomes" id="UP000050761">
    <property type="component" value="Unassembled WGS sequence"/>
</dbReference>
<accession>A0A183FSR3</accession>
<accession>A0A3P7YGL3</accession>
<evidence type="ECO:0000313" key="2">
    <source>
        <dbReference type="Proteomes" id="UP000050761"/>
    </source>
</evidence>
<dbReference type="EMBL" id="UZAH01026956">
    <property type="protein sequence ID" value="VDO87166.1"/>
    <property type="molecule type" value="Genomic_DNA"/>
</dbReference>
<dbReference type="AlphaFoldDB" id="A0A183FSR3"/>
<evidence type="ECO:0000313" key="3">
    <source>
        <dbReference type="WBParaSite" id="HPBE_0001102001-mRNA-1"/>
    </source>
</evidence>
<reference evidence="1 2" key="1">
    <citation type="submission" date="2018-11" db="EMBL/GenBank/DDBJ databases">
        <authorList>
            <consortium name="Pathogen Informatics"/>
        </authorList>
    </citation>
    <scope>NUCLEOTIDE SEQUENCE [LARGE SCALE GENOMIC DNA]</scope>
</reference>
<proteinExistence type="predicted"/>
<evidence type="ECO:0000313" key="1">
    <source>
        <dbReference type="EMBL" id="VDO87166.1"/>
    </source>
</evidence>